<evidence type="ECO:0000256" key="1">
    <source>
        <dbReference type="SAM" id="Phobius"/>
    </source>
</evidence>
<dbReference type="AlphaFoldDB" id="A0A1A5YB24"/>
<name>A0A1A5YB24_9BACL</name>
<gene>
    <name evidence="2" type="ORF">A7K91_15420</name>
</gene>
<evidence type="ECO:0000313" key="2">
    <source>
        <dbReference type="EMBL" id="OBR62782.1"/>
    </source>
</evidence>
<proteinExistence type="predicted"/>
<evidence type="ECO:0000313" key="3">
    <source>
        <dbReference type="Proteomes" id="UP000092024"/>
    </source>
</evidence>
<dbReference type="Pfam" id="PF11167">
    <property type="entry name" value="DUF2953"/>
    <property type="match status" value="1"/>
</dbReference>
<dbReference type="RefSeq" id="WP_068686897.1">
    <property type="nucleotide sequence ID" value="NZ_LYPA01000078.1"/>
</dbReference>
<reference evidence="2 3" key="1">
    <citation type="submission" date="2016-05" db="EMBL/GenBank/DDBJ databases">
        <title>Paenibacillus oryzae. sp. nov., isolated from the rice root.</title>
        <authorList>
            <person name="Zhang J."/>
            <person name="Zhang X."/>
        </authorList>
    </citation>
    <scope>NUCLEOTIDE SEQUENCE [LARGE SCALE GENOMIC DNA]</scope>
    <source>
        <strain evidence="2 3">1DrF-4</strain>
    </source>
</reference>
<dbReference type="OrthoDB" id="1683589at2"/>
<keyword evidence="1" id="KW-0472">Membrane</keyword>
<comment type="caution">
    <text evidence="2">The sequence shown here is derived from an EMBL/GenBank/DDBJ whole genome shotgun (WGS) entry which is preliminary data.</text>
</comment>
<accession>A0A1A5YB24</accession>
<dbReference type="STRING" id="1844972.A7K91_15420"/>
<keyword evidence="1" id="KW-1133">Transmembrane helix</keyword>
<dbReference type="Proteomes" id="UP000092024">
    <property type="component" value="Unassembled WGS sequence"/>
</dbReference>
<keyword evidence="1" id="KW-0812">Transmembrane</keyword>
<protein>
    <recommendedName>
        <fullName evidence="4">DUF2953 domain-containing protein</fullName>
    </recommendedName>
</protein>
<dbReference type="InterPro" id="IPR021338">
    <property type="entry name" value="DUF2953"/>
</dbReference>
<organism evidence="2 3">
    <name type="scientific">Paenibacillus oryzae</name>
    <dbReference type="NCBI Taxonomy" id="1844972"/>
    <lineage>
        <taxon>Bacteria</taxon>
        <taxon>Bacillati</taxon>
        <taxon>Bacillota</taxon>
        <taxon>Bacilli</taxon>
        <taxon>Bacillales</taxon>
        <taxon>Paenibacillaceae</taxon>
        <taxon>Paenibacillus</taxon>
    </lineage>
</organism>
<dbReference type="EMBL" id="LYPA01000078">
    <property type="protein sequence ID" value="OBR62782.1"/>
    <property type="molecule type" value="Genomic_DNA"/>
</dbReference>
<feature type="transmembrane region" description="Helical" evidence="1">
    <location>
        <begin position="6"/>
        <end position="30"/>
    </location>
</feature>
<keyword evidence="3" id="KW-1185">Reference proteome</keyword>
<sequence length="229" mass="26148">MFDTPFGWIMISGVFFALLLYMVIVSPIVIDGHYRRSGNKDDAAFTVKLLYGLIKYRINVPFVRFTGKSIQLKEKISTTSAGQSDSHKQQEEIDAERVVRLIDQWKQLLEMTRDFTGVVKHALERVDVLRWRWTTSVGTGDAMWTAMATGLVWSIKTSAIGLLSQVVHLKSSPEMQVNPVYNRPAFTTEWSCIAQIRFGYAILAGLQLFIRLKKWKGGVKLWQNILFKA</sequence>
<evidence type="ECO:0008006" key="4">
    <source>
        <dbReference type="Google" id="ProtNLM"/>
    </source>
</evidence>